<sequence>MDGDIPSVIDTEPVTVKAVDEGVTPTVTGTNDETAGNMERPTFGQDVDDTLNADIHEVIPEDDEVEAAEEDVPEEAEESVLEDAMPSVTQPTADNEWLSEHEP</sequence>
<name>A0AAV3R9Q4_LITER</name>
<comment type="caution">
    <text evidence="2">The sequence shown here is derived from an EMBL/GenBank/DDBJ whole genome shotgun (WGS) entry which is preliminary data.</text>
</comment>
<feature type="compositionally biased region" description="Polar residues" evidence="1">
    <location>
        <begin position="25"/>
        <end position="34"/>
    </location>
</feature>
<dbReference type="AlphaFoldDB" id="A0AAV3R9Q4"/>
<reference evidence="2 3" key="1">
    <citation type="submission" date="2024-01" db="EMBL/GenBank/DDBJ databases">
        <title>The complete chloroplast genome sequence of Lithospermum erythrorhizon: insights into the phylogenetic relationship among Boraginaceae species and the maternal lineages of purple gromwells.</title>
        <authorList>
            <person name="Okada T."/>
            <person name="Watanabe K."/>
        </authorList>
    </citation>
    <scope>NUCLEOTIDE SEQUENCE [LARGE SCALE GENOMIC DNA]</scope>
</reference>
<keyword evidence="3" id="KW-1185">Reference proteome</keyword>
<gene>
    <name evidence="2" type="ORF">LIER_26242</name>
</gene>
<evidence type="ECO:0000313" key="2">
    <source>
        <dbReference type="EMBL" id="GAA0172406.1"/>
    </source>
</evidence>
<feature type="compositionally biased region" description="Acidic residues" evidence="1">
    <location>
        <begin position="63"/>
        <end position="81"/>
    </location>
</feature>
<protein>
    <submittedName>
        <fullName evidence="2">Uncharacterized protein</fullName>
    </submittedName>
</protein>
<proteinExistence type="predicted"/>
<evidence type="ECO:0000313" key="3">
    <source>
        <dbReference type="Proteomes" id="UP001454036"/>
    </source>
</evidence>
<feature type="region of interest" description="Disordered" evidence="1">
    <location>
        <begin position="21"/>
        <end position="46"/>
    </location>
</feature>
<dbReference type="Proteomes" id="UP001454036">
    <property type="component" value="Unassembled WGS sequence"/>
</dbReference>
<dbReference type="EMBL" id="BAABME010008106">
    <property type="protein sequence ID" value="GAA0172406.1"/>
    <property type="molecule type" value="Genomic_DNA"/>
</dbReference>
<organism evidence="2 3">
    <name type="scientific">Lithospermum erythrorhizon</name>
    <name type="common">Purple gromwell</name>
    <name type="synonym">Lithospermum officinale var. erythrorhizon</name>
    <dbReference type="NCBI Taxonomy" id="34254"/>
    <lineage>
        <taxon>Eukaryota</taxon>
        <taxon>Viridiplantae</taxon>
        <taxon>Streptophyta</taxon>
        <taxon>Embryophyta</taxon>
        <taxon>Tracheophyta</taxon>
        <taxon>Spermatophyta</taxon>
        <taxon>Magnoliopsida</taxon>
        <taxon>eudicotyledons</taxon>
        <taxon>Gunneridae</taxon>
        <taxon>Pentapetalae</taxon>
        <taxon>asterids</taxon>
        <taxon>lamiids</taxon>
        <taxon>Boraginales</taxon>
        <taxon>Boraginaceae</taxon>
        <taxon>Boraginoideae</taxon>
        <taxon>Lithospermeae</taxon>
        <taxon>Lithospermum</taxon>
    </lineage>
</organism>
<accession>A0AAV3R9Q4</accession>
<feature type="region of interest" description="Disordered" evidence="1">
    <location>
        <begin position="63"/>
        <end position="103"/>
    </location>
</feature>
<evidence type="ECO:0000256" key="1">
    <source>
        <dbReference type="SAM" id="MobiDB-lite"/>
    </source>
</evidence>